<dbReference type="RefSeq" id="WP_380771774.1">
    <property type="nucleotide sequence ID" value="NZ_JBHUEO010000004.1"/>
</dbReference>
<organism evidence="4 5">
    <name type="scientific">Siminovitchia sediminis</name>
    <dbReference type="NCBI Taxonomy" id="1274353"/>
    <lineage>
        <taxon>Bacteria</taxon>
        <taxon>Bacillati</taxon>
        <taxon>Bacillota</taxon>
        <taxon>Bacilli</taxon>
        <taxon>Bacillales</taxon>
        <taxon>Bacillaceae</taxon>
        <taxon>Siminovitchia</taxon>
    </lineage>
</organism>
<keyword evidence="2" id="KW-0178">Competence</keyword>
<evidence type="ECO:0000256" key="3">
    <source>
        <dbReference type="SAM" id="Phobius"/>
    </source>
</evidence>
<evidence type="ECO:0000313" key="4">
    <source>
        <dbReference type="EMBL" id="MFD1705393.1"/>
    </source>
</evidence>
<dbReference type="NCBIfam" id="TIGR02532">
    <property type="entry name" value="IV_pilin_GFxxxE"/>
    <property type="match status" value="1"/>
</dbReference>
<dbReference type="PROSITE" id="PS00409">
    <property type="entry name" value="PROKAR_NTER_METHYL"/>
    <property type="match status" value="1"/>
</dbReference>
<sequence>MKKNHIVWSNRSGFTLLETIFSIFIVSVILSLLPLLYYWFFSIDRALSVEGDFEWNTFLIQLRKELETADTIFLRPERMYLTKNHSIIKYERFQRNIRRQVDDKGQEIVLQNVRRFSVREEFPMFVIEVEFMNGKTDEARFRSPPIEEGT</sequence>
<comment type="subcellular location">
    <subcellularLocation>
        <location evidence="1">Cell surface</location>
    </subcellularLocation>
</comment>
<protein>
    <submittedName>
        <fullName evidence="4">Competence type IV pilus minor pilin ComGF</fullName>
    </submittedName>
</protein>
<keyword evidence="3" id="KW-1133">Transmembrane helix</keyword>
<dbReference type="InterPro" id="IPR012902">
    <property type="entry name" value="N_methyl_site"/>
</dbReference>
<evidence type="ECO:0000256" key="2">
    <source>
        <dbReference type="ARBA" id="ARBA00023287"/>
    </source>
</evidence>
<keyword evidence="3" id="KW-0812">Transmembrane</keyword>
<dbReference type="InterPro" id="IPR016977">
    <property type="entry name" value="ComGF"/>
</dbReference>
<keyword evidence="5" id="KW-1185">Reference proteome</keyword>
<dbReference type="EMBL" id="JBHUEO010000004">
    <property type="protein sequence ID" value="MFD1705393.1"/>
    <property type="molecule type" value="Genomic_DNA"/>
</dbReference>
<evidence type="ECO:0000256" key="1">
    <source>
        <dbReference type="ARBA" id="ARBA00004241"/>
    </source>
</evidence>
<dbReference type="Pfam" id="PF15980">
    <property type="entry name" value="ComGF"/>
    <property type="match status" value="1"/>
</dbReference>
<comment type="caution">
    <text evidence="4">The sequence shown here is derived from an EMBL/GenBank/DDBJ whole genome shotgun (WGS) entry which is preliminary data.</text>
</comment>
<reference evidence="5" key="1">
    <citation type="journal article" date="2019" name="Int. J. Syst. Evol. Microbiol.">
        <title>The Global Catalogue of Microorganisms (GCM) 10K type strain sequencing project: providing services to taxonomists for standard genome sequencing and annotation.</title>
        <authorList>
            <consortium name="The Broad Institute Genomics Platform"/>
            <consortium name="The Broad Institute Genome Sequencing Center for Infectious Disease"/>
            <person name="Wu L."/>
            <person name="Ma J."/>
        </authorList>
    </citation>
    <scope>NUCLEOTIDE SEQUENCE [LARGE SCALE GENOMIC DNA]</scope>
    <source>
        <strain evidence="5">CGMCC 1.12295</strain>
    </source>
</reference>
<dbReference type="Pfam" id="PF07963">
    <property type="entry name" value="N_methyl"/>
    <property type="match status" value="1"/>
</dbReference>
<dbReference type="NCBIfam" id="NF041002">
    <property type="entry name" value="pilin_ComGF"/>
    <property type="match status" value="1"/>
</dbReference>
<gene>
    <name evidence="4" type="primary">comGF</name>
    <name evidence="4" type="ORF">ACFSCZ_01340</name>
</gene>
<keyword evidence="3" id="KW-0472">Membrane</keyword>
<proteinExistence type="predicted"/>
<feature type="transmembrane region" description="Helical" evidence="3">
    <location>
        <begin position="20"/>
        <end position="40"/>
    </location>
</feature>
<accession>A0ABW4KD92</accession>
<dbReference type="Proteomes" id="UP001597301">
    <property type="component" value="Unassembled WGS sequence"/>
</dbReference>
<evidence type="ECO:0000313" key="5">
    <source>
        <dbReference type="Proteomes" id="UP001597301"/>
    </source>
</evidence>
<name>A0ABW4KD92_9BACI</name>